<reference evidence="1 2" key="1">
    <citation type="journal article" date="2015" name="Appl. Environ. Microbiol.">
        <title>Targeting Enterococcus faecalis Biofilms with Phage Therapy.</title>
        <authorList>
            <person name="Khalifa L."/>
            <person name="Brosh Y."/>
            <person name="Gelman D."/>
            <person name="Coppenhagen-Glazer S."/>
            <person name="Beyth S."/>
            <person name="Poradosu-Cohen R."/>
            <person name="Que Y.A."/>
            <person name="Beyth N."/>
            <person name="Hazan R."/>
        </authorList>
    </citation>
    <scope>NUCLEOTIDE SEQUENCE [LARGE SCALE GENOMIC DNA]</scope>
</reference>
<name>A0A0C5K963_9CAUD</name>
<dbReference type="Proteomes" id="UP000032402">
    <property type="component" value="Segment"/>
</dbReference>
<sequence length="118" mass="13073">MANPTTKVTLNQALIKELRALQGKRESLIASNLHVPEPQSVMIPIPNVLVTDGDKEVLKFIKNIGLIRADKSFGLDVAIEAGEKVTLTDGRSSTILECIFYYTGDTKIDEIEQFLEQN</sequence>
<dbReference type="GeneID" id="26644462"/>
<evidence type="ECO:0000313" key="2">
    <source>
        <dbReference type="Proteomes" id="UP000032402"/>
    </source>
</evidence>
<dbReference type="KEGG" id="vg:26644462"/>
<protein>
    <submittedName>
        <fullName evidence="1">Uncharacterized protein</fullName>
    </submittedName>
</protein>
<accession>A0A0C5K963</accession>
<dbReference type="RefSeq" id="YP_009218315.1">
    <property type="nucleotide sequence ID" value="NC_029009.1"/>
</dbReference>
<keyword evidence="2" id="KW-1185">Reference proteome</keyword>
<evidence type="ECO:0000313" key="1">
    <source>
        <dbReference type="EMBL" id="AJP61421.1"/>
    </source>
</evidence>
<proteinExistence type="predicted"/>
<organism evidence="1 2">
    <name type="scientific">Enterococcus phage EFDG1</name>
    <dbReference type="NCBI Taxonomy" id="1597976"/>
    <lineage>
        <taxon>Viruses</taxon>
        <taxon>Duplodnaviria</taxon>
        <taxon>Heunggongvirae</taxon>
        <taxon>Uroviricota</taxon>
        <taxon>Caudoviricetes</taxon>
        <taxon>Herelleviridae</taxon>
        <taxon>Brockvirinae</taxon>
        <taxon>Schiekvirus</taxon>
        <taxon>Schiekvirus EFDG1</taxon>
    </lineage>
</organism>
<dbReference type="EMBL" id="KP339049">
    <property type="protein sequence ID" value="AJP61421.1"/>
    <property type="molecule type" value="Genomic_DNA"/>
</dbReference>